<keyword evidence="3" id="KW-1185">Reference proteome</keyword>
<dbReference type="InterPro" id="IPR001466">
    <property type="entry name" value="Beta-lactam-related"/>
</dbReference>
<evidence type="ECO:0000259" key="1">
    <source>
        <dbReference type="Pfam" id="PF00144"/>
    </source>
</evidence>
<organism evidence="2 3">
    <name type="scientific">Nitrospira japonica</name>
    <dbReference type="NCBI Taxonomy" id="1325564"/>
    <lineage>
        <taxon>Bacteria</taxon>
        <taxon>Pseudomonadati</taxon>
        <taxon>Nitrospirota</taxon>
        <taxon>Nitrospiria</taxon>
        <taxon>Nitrospirales</taxon>
        <taxon>Nitrospiraceae</taxon>
        <taxon>Nitrospira</taxon>
    </lineage>
</organism>
<dbReference type="STRING" id="1325564.NSJP_3680"/>
<gene>
    <name evidence="2" type="ORF">NSJP_3680</name>
</gene>
<dbReference type="Proteomes" id="UP000192042">
    <property type="component" value="Chromosome I"/>
</dbReference>
<dbReference type="PANTHER" id="PTHR46825:SF7">
    <property type="entry name" value="D-ALANYL-D-ALANINE CARBOXYPEPTIDASE"/>
    <property type="match status" value="1"/>
</dbReference>
<dbReference type="SUPFAM" id="SSF56601">
    <property type="entry name" value="beta-lactamase/transpeptidase-like"/>
    <property type="match status" value="1"/>
</dbReference>
<dbReference type="RefSeq" id="WP_172834413.1">
    <property type="nucleotide sequence ID" value="NZ_LT828648.1"/>
</dbReference>
<dbReference type="PANTHER" id="PTHR46825">
    <property type="entry name" value="D-ALANYL-D-ALANINE-CARBOXYPEPTIDASE/ENDOPEPTIDASE AMPH"/>
    <property type="match status" value="1"/>
</dbReference>
<evidence type="ECO:0000313" key="3">
    <source>
        <dbReference type="Proteomes" id="UP000192042"/>
    </source>
</evidence>
<sequence length="356" mass="38928">MDARLAQVLQAYIEPPACRVRDVAVSFAYRNGTDKELHAGILRQAGQSASHSIHVDSRYSVQSITKSLTAAAVLRLVHSGLLTLDSPLARWLPDVPHAARITLRQCLQHTSGLPDYGAVPEYHQAVNAQAAPWSFAEFLERTHAERLLFEPGQGWRYSNIGYMVVRRLVETVCGESFAEIISKKVCQPLGLQHTFVIGDREGFQALVPAYSVSMSPDGLPVDVRSRYDPGWVATGVVASTASDLVRFFDKLLAGDLLPGVLLEEMRRVVHVGTPSSQRWVMPSYGLGLMADPQSPYGILYGHNGGGPGYTSTALHVLTPAGQSVTVAVLSNTENFYEVELMAFTLIDQLTRGRLKT</sequence>
<dbReference type="KEGG" id="nja:NSJP_3680"/>
<dbReference type="AlphaFoldDB" id="A0A1W1I9W9"/>
<name>A0A1W1I9W9_9BACT</name>
<accession>A0A1W1I9W9</accession>
<dbReference type="EMBL" id="LT828648">
    <property type="protein sequence ID" value="SLM49847.1"/>
    <property type="molecule type" value="Genomic_DNA"/>
</dbReference>
<dbReference type="Pfam" id="PF00144">
    <property type="entry name" value="Beta-lactamase"/>
    <property type="match status" value="1"/>
</dbReference>
<dbReference type="InterPro" id="IPR050491">
    <property type="entry name" value="AmpC-like"/>
</dbReference>
<proteinExistence type="predicted"/>
<evidence type="ECO:0000313" key="2">
    <source>
        <dbReference type="EMBL" id="SLM49847.1"/>
    </source>
</evidence>
<feature type="domain" description="Beta-lactamase-related" evidence="1">
    <location>
        <begin position="47"/>
        <end position="346"/>
    </location>
</feature>
<dbReference type="GO" id="GO:0016787">
    <property type="term" value="F:hydrolase activity"/>
    <property type="evidence" value="ECO:0007669"/>
    <property type="project" value="UniProtKB-KW"/>
</dbReference>
<dbReference type="Gene3D" id="3.40.710.10">
    <property type="entry name" value="DD-peptidase/beta-lactamase superfamily"/>
    <property type="match status" value="1"/>
</dbReference>
<keyword evidence="2" id="KW-0378">Hydrolase</keyword>
<reference evidence="2 3" key="1">
    <citation type="submission" date="2017-03" db="EMBL/GenBank/DDBJ databases">
        <authorList>
            <person name="Afonso C.L."/>
            <person name="Miller P.J."/>
            <person name="Scott M.A."/>
            <person name="Spackman E."/>
            <person name="Goraichik I."/>
            <person name="Dimitrov K.M."/>
            <person name="Suarez D.L."/>
            <person name="Swayne D.E."/>
        </authorList>
    </citation>
    <scope>NUCLEOTIDE SEQUENCE [LARGE SCALE GENOMIC DNA]</scope>
    <source>
        <strain evidence="2">Genome sequencing of Nitrospira japonica strain NJ11</strain>
    </source>
</reference>
<dbReference type="InterPro" id="IPR012338">
    <property type="entry name" value="Beta-lactam/transpept-like"/>
</dbReference>
<protein>
    <submittedName>
        <fullName evidence="2">Metal-dependent hydrolase, beta-lactamase superfamily</fullName>
    </submittedName>
</protein>